<comment type="caution">
    <text evidence="3">The sequence shown here is derived from an EMBL/GenBank/DDBJ whole genome shotgun (WGS) entry which is preliminary data.</text>
</comment>
<accession>A0A816EPX6</accession>
<dbReference type="EMBL" id="CAJNOI010003523">
    <property type="protein sequence ID" value="CAF1521280.1"/>
    <property type="molecule type" value="Genomic_DNA"/>
</dbReference>
<dbReference type="Proteomes" id="UP000663832">
    <property type="component" value="Unassembled WGS sequence"/>
</dbReference>
<dbReference type="Proteomes" id="UP000663877">
    <property type="component" value="Unassembled WGS sequence"/>
</dbReference>
<keyword evidence="1" id="KW-0175">Coiled coil</keyword>
<evidence type="ECO:0000313" key="2">
    <source>
        <dbReference type="EMBL" id="CAF1521280.1"/>
    </source>
</evidence>
<reference evidence="3" key="1">
    <citation type="submission" date="2021-02" db="EMBL/GenBank/DDBJ databases">
        <authorList>
            <person name="Nowell W R."/>
        </authorList>
    </citation>
    <scope>NUCLEOTIDE SEQUENCE</scope>
</reference>
<evidence type="ECO:0000313" key="4">
    <source>
        <dbReference type="Proteomes" id="UP000663832"/>
    </source>
</evidence>
<feature type="coiled-coil region" evidence="1">
    <location>
        <begin position="75"/>
        <end position="109"/>
    </location>
</feature>
<keyword evidence="4" id="KW-1185">Reference proteome</keyword>
<dbReference type="AlphaFoldDB" id="A0A816EPX6"/>
<gene>
    <name evidence="2" type="ORF">BJG266_LOCUS44298</name>
    <name evidence="3" type="ORF">QVE165_LOCUS61258</name>
</gene>
<dbReference type="OrthoDB" id="437903at2759"/>
<proteinExistence type="predicted"/>
<dbReference type="EMBL" id="CAJNOM010003884">
    <property type="protein sequence ID" value="CAF1650371.1"/>
    <property type="molecule type" value="Genomic_DNA"/>
</dbReference>
<sequence>MNIQCFFISTINSISYKYGNNLTRLFDLLTLAQLYCLNKLQENIYEQLTNHFDAEQWNKTDLSIDIRYHLLELFVKKQQIKLKDKQNKINQLEDVCLKQKCEIRLLKSQVESSLQ</sequence>
<name>A0A816EPX6_9BILA</name>
<evidence type="ECO:0000313" key="3">
    <source>
        <dbReference type="EMBL" id="CAF1650371.1"/>
    </source>
</evidence>
<evidence type="ECO:0000256" key="1">
    <source>
        <dbReference type="SAM" id="Coils"/>
    </source>
</evidence>
<organism evidence="3 4">
    <name type="scientific">Adineta steineri</name>
    <dbReference type="NCBI Taxonomy" id="433720"/>
    <lineage>
        <taxon>Eukaryota</taxon>
        <taxon>Metazoa</taxon>
        <taxon>Spiralia</taxon>
        <taxon>Gnathifera</taxon>
        <taxon>Rotifera</taxon>
        <taxon>Eurotatoria</taxon>
        <taxon>Bdelloidea</taxon>
        <taxon>Adinetida</taxon>
        <taxon>Adinetidae</taxon>
        <taxon>Adineta</taxon>
    </lineage>
</organism>
<protein>
    <submittedName>
        <fullName evidence="3">Uncharacterized protein</fullName>
    </submittedName>
</protein>